<feature type="domain" description="RNA polymerase sigma-70 region 2" evidence="6">
    <location>
        <begin position="27"/>
        <end position="92"/>
    </location>
</feature>
<gene>
    <name evidence="7" type="ORF">CAP_5108</name>
</gene>
<reference evidence="7 8" key="1">
    <citation type="submission" date="2013-05" db="EMBL/GenBank/DDBJ databases">
        <title>Genome assembly of Chondromyces apiculatus DSM 436.</title>
        <authorList>
            <person name="Sharma G."/>
            <person name="Khatri I."/>
            <person name="Kaur C."/>
            <person name="Mayilraj S."/>
            <person name="Subramanian S."/>
        </authorList>
    </citation>
    <scope>NUCLEOTIDE SEQUENCE [LARGE SCALE GENOMIC DNA]</scope>
    <source>
        <strain evidence="7 8">DSM 436</strain>
    </source>
</reference>
<evidence type="ECO:0000256" key="2">
    <source>
        <dbReference type="ARBA" id="ARBA00023015"/>
    </source>
</evidence>
<evidence type="ECO:0000256" key="1">
    <source>
        <dbReference type="ARBA" id="ARBA00010641"/>
    </source>
</evidence>
<dbReference type="InterPro" id="IPR039425">
    <property type="entry name" value="RNA_pol_sigma-70-like"/>
</dbReference>
<dbReference type="InterPro" id="IPR014284">
    <property type="entry name" value="RNA_pol_sigma-70_dom"/>
</dbReference>
<keyword evidence="4" id="KW-0238">DNA-binding</keyword>
<dbReference type="Gene3D" id="1.10.1740.10">
    <property type="match status" value="1"/>
</dbReference>
<evidence type="ECO:0000313" key="8">
    <source>
        <dbReference type="Proteomes" id="UP000019678"/>
    </source>
</evidence>
<dbReference type="SUPFAM" id="SSF88946">
    <property type="entry name" value="Sigma2 domain of RNA polymerase sigma factors"/>
    <property type="match status" value="1"/>
</dbReference>
<dbReference type="GO" id="GO:0003677">
    <property type="term" value="F:DNA binding"/>
    <property type="evidence" value="ECO:0007669"/>
    <property type="project" value="UniProtKB-KW"/>
</dbReference>
<dbReference type="PANTHER" id="PTHR43133:SF8">
    <property type="entry name" value="RNA POLYMERASE SIGMA FACTOR HI_1459-RELATED"/>
    <property type="match status" value="1"/>
</dbReference>
<evidence type="ECO:0000256" key="5">
    <source>
        <dbReference type="ARBA" id="ARBA00023163"/>
    </source>
</evidence>
<dbReference type="InterPro" id="IPR013324">
    <property type="entry name" value="RNA_pol_sigma_r3/r4-like"/>
</dbReference>
<keyword evidence="5" id="KW-0804">Transcription</keyword>
<dbReference type="InterPro" id="IPR036388">
    <property type="entry name" value="WH-like_DNA-bd_sf"/>
</dbReference>
<protein>
    <submittedName>
        <fullName evidence="7">RNA polymerase, sigma-24 subunit, ECF subfamily</fullName>
    </submittedName>
</protein>
<evidence type="ECO:0000256" key="3">
    <source>
        <dbReference type="ARBA" id="ARBA00023082"/>
    </source>
</evidence>
<dbReference type="AlphaFoldDB" id="A0A017T3K9"/>
<comment type="similarity">
    <text evidence="1">Belongs to the sigma-70 factor family. ECF subfamily.</text>
</comment>
<accession>A0A017T3K9</accession>
<evidence type="ECO:0000313" key="7">
    <source>
        <dbReference type="EMBL" id="EYF03844.1"/>
    </source>
</evidence>
<dbReference type="GO" id="GO:0006352">
    <property type="term" value="P:DNA-templated transcription initiation"/>
    <property type="evidence" value="ECO:0007669"/>
    <property type="project" value="InterPro"/>
</dbReference>
<dbReference type="InterPro" id="IPR007627">
    <property type="entry name" value="RNA_pol_sigma70_r2"/>
</dbReference>
<evidence type="ECO:0000256" key="4">
    <source>
        <dbReference type="ARBA" id="ARBA00023125"/>
    </source>
</evidence>
<dbReference type="PANTHER" id="PTHR43133">
    <property type="entry name" value="RNA POLYMERASE ECF-TYPE SIGMA FACTO"/>
    <property type="match status" value="1"/>
</dbReference>
<sequence>MAPHAIDAEALGALMRGERRSALRTLMEGYGVSLYRYCYSILGSRTMTDDVHQSVLLQVYEGLGSFSGDSFRPWLYAIAHNRCMDALKVARRYEKRFSMPGQLPDKADESPSTEERIHAAFASTSLTECLGELKYHVRVAVVLRFQEGFSYEEMGRICRERPETLKMRVARSMPVLRKCLEGKGVLR</sequence>
<organism evidence="7 8">
    <name type="scientific">Chondromyces apiculatus DSM 436</name>
    <dbReference type="NCBI Taxonomy" id="1192034"/>
    <lineage>
        <taxon>Bacteria</taxon>
        <taxon>Pseudomonadati</taxon>
        <taxon>Myxococcota</taxon>
        <taxon>Polyangia</taxon>
        <taxon>Polyangiales</taxon>
        <taxon>Polyangiaceae</taxon>
        <taxon>Chondromyces</taxon>
    </lineage>
</organism>
<dbReference type="InterPro" id="IPR013325">
    <property type="entry name" value="RNA_pol_sigma_r2"/>
</dbReference>
<dbReference type="SUPFAM" id="SSF88659">
    <property type="entry name" value="Sigma3 and sigma4 domains of RNA polymerase sigma factors"/>
    <property type="match status" value="1"/>
</dbReference>
<keyword evidence="8" id="KW-1185">Reference proteome</keyword>
<dbReference type="eggNOG" id="COG1595">
    <property type="taxonomic scope" value="Bacteria"/>
</dbReference>
<evidence type="ECO:0000259" key="6">
    <source>
        <dbReference type="Pfam" id="PF04542"/>
    </source>
</evidence>
<dbReference type="NCBIfam" id="TIGR02937">
    <property type="entry name" value="sigma70-ECF"/>
    <property type="match status" value="1"/>
</dbReference>
<keyword evidence="3" id="KW-0731">Sigma factor</keyword>
<proteinExistence type="inferred from homology"/>
<dbReference type="GO" id="GO:0016987">
    <property type="term" value="F:sigma factor activity"/>
    <property type="evidence" value="ECO:0007669"/>
    <property type="project" value="UniProtKB-KW"/>
</dbReference>
<dbReference type="Gene3D" id="1.10.10.10">
    <property type="entry name" value="Winged helix-like DNA-binding domain superfamily/Winged helix DNA-binding domain"/>
    <property type="match status" value="1"/>
</dbReference>
<dbReference type="STRING" id="1192034.CAP_5108"/>
<dbReference type="Pfam" id="PF04542">
    <property type="entry name" value="Sigma70_r2"/>
    <property type="match status" value="1"/>
</dbReference>
<comment type="caution">
    <text evidence="7">The sequence shown here is derived from an EMBL/GenBank/DDBJ whole genome shotgun (WGS) entry which is preliminary data.</text>
</comment>
<dbReference type="EMBL" id="ASRX01000041">
    <property type="protein sequence ID" value="EYF03844.1"/>
    <property type="molecule type" value="Genomic_DNA"/>
</dbReference>
<name>A0A017T3K9_9BACT</name>
<keyword evidence="2" id="KW-0805">Transcription regulation</keyword>
<dbReference type="Proteomes" id="UP000019678">
    <property type="component" value="Unassembled WGS sequence"/>
</dbReference>